<accession>A0A368UC06</accession>
<feature type="non-terminal residue" evidence="1">
    <location>
        <position position="1"/>
    </location>
</feature>
<protein>
    <submittedName>
        <fullName evidence="1">IS110 family transposase</fullName>
    </submittedName>
</protein>
<dbReference type="EMBL" id="NETH01000042">
    <property type="protein sequence ID" value="RCW16498.1"/>
    <property type="molecule type" value="Genomic_DNA"/>
</dbReference>
<evidence type="ECO:0000313" key="1">
    <source>
        <dbReference type="EMBL" id="RCW16498.1"/>
    </source>
</evidence>
<name>A0A368UC06_9STRE</name>
<comment type="caution">
    <text evidence="1">The sequence shown here is derived from an EMBL/GenBank/DDBJ whole genome shotgun (WGS) entry which is preliminary data.</text>
</comment>
<proteinExistence type="predicted"/>
<dbReference type="AlphaFoldDB" id="A0A368UC06"/>
<gene>
    <name evidence="1" type="ORF">CAC02_08295</name>
</gene>
<sequence length="35" mass="3975">YNPVLQGLTEIRNPDKTMSVKDAIRFAQQHGFNVS</sequence>
<dbReference type="Proteomes" id="UP000253215">
    <property type="component" value="Unassembled WGS sequence"/>
</dbReference>
<evidence type="ECO:0000313" key="2">
    <source>
        <dbReference type="Proteomes" id="UP000253215"/>
    </source>
</evidence>
<organism evidence="1 2">
    <name type="scientific">Streptococcus gallolyticus</name>
    <dbReference type="NCBI Taxonomy" id="315405"/>
    <lineage>
        <taxon>Bacteria</taxon>
        <taxon>Bacillati</taxon>
        <taxon>Bacillota</taxon>
        <taxon>Bacilli</taxon>
        <taxon>Lactobacillales</taxon>
        <taxon>Streptococcaceae</taxon>
        <taxon>Streptococcus</taxon>
    </lineage>
</organism>
<reference evidence="1 2" key="1">
    <citation type="journal article" date="2018" name="Sci. Rep.">
        <title>Network-guided genomic and metagenomic analysis of the faecal microbiota of the critically endangered kakapo.</title>
        <authorList>
            <person name="Waite D.W."/>
            <person name="Dsouza M."/>
            <person name="Sekiguchi Y."/>
            <person name="Hugenholtz P."/>
            <person name="Taylor M.W."/>
        </authorList>
    </citation>
    <scope>NUCLEOTIDE SEQUENCE [LARGE SCALE GENOMIC DNA]</scope>
    <source>
        <strain evidence="1 2">BI02</strain>
    </source>
</reference>